<protein>
    <submittedName>
        <fullName evidence="2">Uncharacterized protein</fullName>
    </submittedName>
</protein>
<gene>
    <name evidence="2" type="ORF">JYU14_05330</name>
</gene>
<name>A0ABS3ARX3_9BACT</name>
<organism evidence="2 3">
    <name type="scientific">Simkania negevensis</name>
    <dbReference type="NCBI Taxonomy" id="83561"/>
    <lineage>
        <taxon>Bacteria</taxon>
        <taxon>Pseudomonadati</taxon>
        <taxon>Chlamydiota</taxon>
        <taxon>Chlamydiia</taxon>
        <taxon>Parachlamydiales</taxon>
        <taxon>Simkaniaceae</taxon>
        <taxon>Simkania</taxon>
    </lineage>
</organism>
<comment type="caution">
    <text evidence="2">The sequence shown here is derived from an EMBL/GenBank/DDBJ whole genome shotgun (WGS) entry which is preliminary data.</text>
</comment>
<accession>A0ABS3ARX3</accession>
<reference evidence="2 3" key="1">
    <citation type="submission" date="2021-02" db="EMBL/GenBank/DDBJ databases">
        <title>Activity-based single-cell genomes from oceanic crustal fluid captures similar information to metagenomic and metatranscriptomic surveys with orders of magnitude less sampling.</title>
        <authorList>
            <person name="D'Angelo T.S."/>
            <person name="Orcutt B.N."/>
        </authorList>
    </citation>
    <scope>NUCLEOTIDE SEQUENCE [LARGE SCALE GENOMIC DNA]</scope>
    <source>
        <strain evidence="2">AH-315-G07</strain>
    </source>
</reference>
<keyword evidence="3" id="KW-1185">Reference proteome</keyword>
<proteinExistence type="predicted"/>
<feature type="region of interest" description="Disordered" evidence="1">
    <location>
        <begin position="479"/>
        <end position="502"/>
    </location>
</feature>
<feature type="non-terminal residue" evidence="2">
    <location>
        <position position="722"/>
    </location>
</feature>
<dbReference type="EMBL" id="JAFITR010000163">
    <property type="protein sequence ID" value="MBN4067488.1"/>
    <property type="molecule type" value="Genomic_DNA"/>
</dbReference>
<evidence type="ECO:0000256" key="1">
    <source>
        <dbReference type="SAM" id="MobiDB-lite"/>
    </source>
</evidence>
<evidence type="ECO:0000313" key="3">
    <source>
        <dbReference type="Proteomes" id="UP000722121"/>
    </source>
</evidence>
<dbReference type="Proteomes" id="UP000722121">
    <property type="component" value="Unassembled WGS sequence"/>
</dbReference>
<evidence type="ECO:0000313" key="2">
    <source>
        <dbReference type="EMBL" id="MBN4067488.1"/>
    </source>
</evidence>
<sequence length="722" mass="81452">MDFNALAALGAALGEDALRRLDQAPAAPAATSSSEPFANFEEMITYAPHIRLDEDRLKKFCEFRDLLFLDGSWSGYNSRFNDVLSFFSHCLAYGPCAESLRRDAISPDLYAQSDVQALVVFEQPAKEARDGFVSLLCRRFEIANDVGSLALDYFLTDLKKEYPCEYTQTAVLAISSYLIYSLEPWPENIAVAFSFVRKLFTVEERLFAVDRKRYCCAKDIPQNSSSTYVHFRLNFDGRTLAIDLFPKLPPNLLTADFVAVDFLPDSHSSFVLDFSNQKIPLPAVVNLSAFSSQVYQPLGKNKVAVFPGANYFRTLFVDDPKKHFFLFAKWISALGAGSVPHTPSEMTSHLFFEIFIGYQYTLLKEKDLALEDFVIRSFAPLVPSEKRKEFFWNFLSLWVWQTNGSGLTAAQHKQLVETVPTDLKLPLPRSRQTSQDAFVEDSFEAIKDGRVGKALLYEVFGVSRTSDLPLTESFLGKKLTRQMPGADDDDKTPPPRPPRRGMLQTKHSECMQQHAKEPQSIALISFLNNTSITGMRSEFFLDFICHDPEGDGEKLFDSLLLFNVQPSDERQASSQDSFFHTSFVELALNNKSKFAPEQKRKVLTFWSVLLGRNFSLSSYDESLPEIKNFLSRDSLTLRFMSETLSSLFQNKGASIDGENQQVISNLIKKWQHFWSPVKSGKSPDEVIISSAISKLFSTSRGEPTEASVQSKAASSQGFTFDY</sequence>